<dbReference type="SUPFAM" id="SSF54211">
    <property type="entry name" value="Ribosomal protein S5 domain 2-like"/>
    <property type="match status" value="2"/>
</dbReference>
<keyword evidence="8" id="KW-0862">Zinc</keyword>
<dbReference type="EC" id="3.5.1.108" evidence="3"/>
<accession>A0A381YN13</accession>
<dbReference type="InterPro" id="IPR020568">
    <property type="entry name" value="Ribosomal_Su5_D2-typ_SF"/>
</dbReference>
<dbReference type="GO" id="GO:0046872">
    <property type="term" value="F:metal ion binding"/>
    <property type="evidence" value="ECO:0007669"/>
    <property type="project" value="UniProtKB-KW"/>
</dbReference>
<dbReference type="Gene3D" id="3.30.1700.10">
    <property type="entry name" value="lpxc deacetylase, domain 2"/>
    <property type="match status" value="1"/>
</dbReference>
<evidence type="ECO:0000256" key="8">
    <source>
        <dbReference type="ARBA" id="ARBA00022833"/>
    </source>
</evidence>
<dbReference type="GO" id="GO:0016020">
    <property type="term" value="C:membrane"/>
    <property type="evidence" value="ECO:0007669"/>
    <property type="project" value="GOC"/>
</dbReference>
<gene>
    <name evidence="11" type="ORF">METZ01_LOCUS130846</name>
</gene>
<comment type="pathway">
    <text evidence="2">Glycolipid biosynthesis; lipid IV(A) biosynthesis; lipid IV(A) from (3R)-3-hydroxytetradecanoyl-[acyl-carrier-protein] and UDP-N-acetyl-alpha-D-glucosamine: step 2/6.</text>
</comment>
<dbReference type="InterPro" id="IPR015870">
    <property type="entry name" value="UDP-acyl_N-AcGlcN_deAcase_N"/>
</dbReference>
<dbReference type="GO" id="GO:0103117">
    <property type="term" value="F:UDP-3-O-acyl-N-acetylglucosamine deacetylase activity"/>
    <property type="evidence" value="ECO:0007669"/>
    <property type="project" value="UniProtKB-EC"/>
</dbReference>
<reference evidence="11" key="1">
    <citation type="submission" date="2018-05" db="EMBL/GenBank/DDBJ databases">
        <authorList>
            <person name="Lanie J.A."/>
            <person name="Ng W.-L."/>
            <person name="Kazmierczak K.M."/>
            <person name="Andrzejewski T.M."/>
            <person name="Davidsen T.M."/>
            <person name="Wayne K.J."/>
            <person name="Tettelin H."/>
            <person name="Glass J.I."/>
            <person name="Rusch D."/>
            <person name="Podicherti R."/>
            <person name="Tsui H.-C.T."/>
            <person name="Winkler M.E."/>
        </authorList>
    </citation>
    <scope>NUCLEOTIDE SEQUENCE</scope>
</reference>
<comment type="cofactor">
    <cofactor evidence="1">
        <name>Zn(2+)</name>
        <dbReference type="ChEBI" id="CHEBI:29105"/>
    </cofactor>
</comment>
<evidence type="ECO:0000256" key="3">
    <source>
        <dbReference type="ARBA" id="ARBA00012745"/>
    </source>
</evidence>
<evidence type="ECO:0000256" key="9">
    <source>
        <dbReference type="ARBA" id="ARBA00023098"/>
    </source>
</evidence>
<dbReference type="HAMAP" id="MF_00388">
    <property type="entry name" value="LpxC"/>
    <property type="match status" value="1"/>
</dbReference>
<dbReference type="PANTHER" id="PTHR33694">
    <property type="entry name" value="UDP-3-O-ACYL-N-ACETYLGLUCOSAMINE DEACETYLASE 1, MITOCHONDRIAL-RELATED"/>
    <property type="match status" value="1"/>
</dbReference>
<evidence type="ECO:0000313" key="11">
    <source>
        <dbReference type="EMBL" id="SVA77992.1"/>
    </source>
</evidence>
<comment type="catalytic activity">
    <reaction evidence="10">
        <text>a UDP-3-O-[(3R)-3-hydroxyacyl]-N-acetyl-alpha-D-glucosamine + H2O = a UDP-3-O-[(3R)-3-hydroxyacyl]-alpha-D-glucosamine + acetate</text>
        <dbReference type="Rhea" id="RHEA:67816"/>
        <dbReference type="ChEBI" id="CHEBI:15377"/>
        <dbReference type="ChEBI" id="CHEBI:30089"/>
        <dbReference type="ChEBI" id="CHEBI:137740"/>
        <dbReference type="ChEBI" id="CHEBI:173225"/>
        <dbReference type="EC" id="3.5.1.108"/>
    </reaction>
</comment>
<dbReference type="AlphaFoldDB" id="A0A381YN13"/>
<dbReference type="EMBL" id="UINC01018544">
    <property type="protein sequence ID" value="SVA77992.1"/>
    <property type="molecule type" value="Genomic_DNA"/>
</dbReference>
<dbReference type="UniPathway" id="UPA00359">
    <property type="reaction ID" value="UER00478"/>
</dbReference>
<keyword evidence="7" id="KW-0378">Hydrolase</keyword>
<dbReference type="InterPro" id="IPR004463">
    <property type="entry name" value="UDP-acyl_GlcNac_deAcase"/>
</dbReference>
<protein>
    <recommendedName>
        <fullName evidence="3">UDP-3-O-acyl-N-acetylglucosamine deacetylase</fullName>
        <ecNumber evidence="3">3.5.1.108</ecNumber>
    </recommendedName>
</protein>
<dbReference type="NCBIfam" id="TIGR00325">
    <property type="entry name" value="lpxC"/>
    <property type="match status" value="1"/>
</dbReference>
<dbReference type="InterPro" id="IPR011334">
    <property type="entry name" value="UDP-acyl_GlcNac_deAcase_C"/>
</dbReference>
<evidence type="ECO:0000256" key="7">
    <source>
        <dbReference type="ARBA" id="ARBA00022801"/>
    </source>
</evidence>
<keyword evidence="9" id="KW-0443">Lipid metabolism</keyword>
<proteinExistence type="inferred from homology"/>
<keyword evidence="4" id="KW-0444">Lipid biosynthesis</keyword>
<keyword evidence="6" id="KW-0479">Metal-binding</keyword>
<evidence type="ECO:0000256" key="6">
    <source>
        <dbReference type="ARBA" id="ARBA00022723"/>
    </source>
</evidence>
<evidence type="ECO:0000256" key="1">
    <source>
        <dbReference type="ARBA" id="ARBA00001947"/>
    </source>
</evidence>
<organism evidence="11">
    <name type="scientific">marine metagenome</name>
    <dbReference type="NCBI Taxonomy" id="408172"/>
    <lineage>
        <taxon>unclassified sequences</taxon>
        <taxon>metagenomes</taxon>
        <taxon>ecological metagenomes</taxon>
    </lineage>
</organism>
<dbReference type="Pfam" id="PF03331">
    <property type="entry name" value="LpxC"/>
    <property type="match status" value="1"/>
</dbReference>
<name>A0A381YN13_9ZZZZ</name>
<dbReference type="GO" id="GO:0009245">
    <property type="term" value="P:lipid A biosynthetic process"/>
    <property type="evidence" value="ECO:0007669"/>
    <property type="project" value="UniProtKB-KW"/>
</dbReference>
<evidence type="ECO:0000256" key="2">
    <source>
        <dbReference type="ARBA" id="ARBA00005002"/>
    </source>
</evidence>
<sequence length="290" mass="32134">MIASSNTSKKQQTINSSISLSGVGLHSGKKVAINIEPAEINNGIKFIRTDQKNSNIINALWSNVTSTNLCTTIANKEGASVSTIEHLMSALSGMHIDNVNILIDGPEVPIMDGSSLPFVELFESKGIVKQEIDRQIILIEKEVVVTKGDSFTKILPDKQFSINFEIEFASHLVNKQACQLQLVNGNYKKDISFARTFGFEKDVDYLRANGFALGGSLENAVVVGDKKILNKEGLRFEDEFVRHKMLDSIGDLYLAGKPIQGYFYGKKSGHFLNNQLLRKIFSDKSNFKII</sequence>
<dbReference type="Gene3D" id="3.30.230.20">
    <property type="entry name" value="lpxc deacetylase, domain 1"/>
    <property type="match status" value="1"/>
</dbReference>
<dbReference type="PANTHER" id="PTHR33694:SF1">
    <property type="entry name" value="UDP-3-O-ACYL-N-ACETYLGLUCOSAMINE DEACETYLASE 1, MITOCHONDRIAL-RELATED"/>
    <property type="match status" value="1"/>
</dbReference>
<evidence type="ECO:0000256" key="5">
    <source>
        <dbReference type="ARBA" id="ARBA00022556"/>
    </source>
</evidence>
<evidence type="ECO:0000256" key="10">
    <source>
        <dbReference type="ARBA" id="ARBA00024535"/>
    </source>
</evidence>
<keyword evidence="5" id="KW-0441">Lipid A biosynthesis</keyword>
<evidence type="ECO:0000256" key="4">
    <source>
        <dbReference type="ARBA" id="ARBA00022516"/>
    </source>
</evidence>